<dbReference type="InterPro" id="IPR036412">
    <property type="entry name" value="HAD-like_sf"/>
</dbReference>
<dbReference type="GO" id="GO:0006281">
    <property type="term" value="P:DNA repair"/>
    <property type="evidence" value="ECO:0007669"/>
    <property type="project" value="TreeGrafter"/>
</dbReference>
<dbReference type="GO" id="GO:0005829">
    <property type="term" value="C:cytosol"/>
    <property type="evidence" value="ECO:0007669"/>
    <property type="project" value="TreeGrafter"/>
</dbReference>
<comment type="similarity">
    <text evidence="3">Belongs to the HAD-like hydrolase superfamily. CbbY/CbbZ/Gph/YieH family.</text>
</comment>
<dbReference type="SFLD" id="SFLDS00003">
    <property type="entry name" value="Haloacid_Dehalogenase"/>
    <property type="match status" value="1"/>
</dbReference>
<dbReference type="Gene3D" id="1.10.150.240">
    <property type="entry name" value="Putative phosphatase, domain 2"/>
    <property type="match status" value="1"/>
</dbReference>
<dbReference type="PANTHER" id="PTHR43434:SF1">
    <property type="entry name" value="PHOSPHOGLYCOLATE PHOSPHATASE"/>
    <property type="match status" value="1"/>
</dbReference>
<dbReference type="PRINTS" id="PR00413">
    <property type="entry name" value="HADHALOGNASE"/>
</dbReference>
<evidence type="ECO:0000256" key="2">
    <source>
        <dbReference type="ARBA" id="ARBA00004818"/>
    </source>
</evidence>
<name>A0A2T4JFW1_9RHOB</name>
<dbReference type="EMBL" id="PZKF01000035">
    <property type="protein sequence ID" value="PTE16708.1"/>
    <property type="molecule type" value="Genomic_DNA"/>
</dbReference>
<proteinExistence type="inferred from homology"/>
<dbReference type="RefSeq" id="WP_107325761.1">
    <property type="nucleotide sequence ID" value="NZ_NHSP01000022.1"/>
</dbReference>
<dbReference type="InterPro" id="IPR006439">
    <property type="entry name" value="HAD-SF_hydro_IA"/>
</dbReference>
<gene>
    <name evidence="5" type="ORF">C5F46_12930</name>
</gene>
<comment type="catalytic activity">
    <reaction evidence="1">
        <text>2-phosphoglycolate + H2O = glycolate + phosphate</text>
        <dbReference type="Rhea" id="RHEA:14369"/>
        <dbReference type="ChEBI" id="CHEBI:15377"/>
        <dbReference type="ChEBI" id="CHEBI:29805"/>
        <dbReference type="ChEBI" id="CHEBI:43474"/>
        <dbReference type="ChEBI" id="CHEBI:58033"/>
        <dbReference type="EC" id="3.1.3.18"/>
    </reaction>
</comment>
<dbReference type="NCBIfam" id="TIGR01549">
    <property type="entry name" value="HAD-SF-IA-v1"/>
    <property type="match status" value="1"/>
</dbReference>
<dbReference type="EC" id="3.1.3.18" evidence="4"/>
<dbReference type="Pfam" id="PF13419">
    <property type="entry name" value="HAD_2"/>
    <property type="match status" value="1"/>
</dbReference>
<dbReference type="InterPro" id="IPR023198">
    <property type="entry name" value="PGP-like_dom2"/>
</dbReference>
<keyword evidence="6" id="KW-1185">Reference proteome</keyword>
<organism evidence="5 6">
    <name type="scientific">Phaeovulum veldkampii DSM 11550</name>
    <dbReference type="NCBI Taxonomy" id="1185920"/>
    <lineage>
        <taxon>Bacteria</taxon>
        <taxon>Pseudomonadati</taxon>
        <taxon>Pseudomonadota</taxon>
        <taxon>Alphaproteobacteria</taxon>
        <taxon>Rhodobacterales</taxon>
        <taxon>Paracoccaceae</taxon>
        <taxon>Phaeovulum</taxon>
    </lineage>
</organism>
<dbReference type="OrthoDB" id="9793014at2"/>
<accession>A0A2T4JFW1</accession>
<dbReference type="InterPro" id="IPR023214">
    <property type="entry name" value="HAD_sf"/>
</dbReference>
<dbReference type="Gene3D" id="3.40.50.1000">
    <property type="entry name" value="HAD superfamily/HAD-like"/>
    <property type="match status" value="1"/>
</dbReference>
<evidence type="ECO:0000313" key="5">
    <source>
        <dbReference type="EMBL" id="PTE16708.1"/>
    </source>
</evidence>
<dbReference type="SFLD" id="SFLDG01129">
    <property type="entry name" value="C1.5:_HAD__Beta-PGM__Phosphata"/>
    <property type="match status" value="1"/>
</dbReference>
<dbReference type="InterPro" id="IPR050155">
    <property type="entry name" value="HAD-like_hydrolase_sf"/>
</dbReference>
<dbReference type="GO" id="GO:0008967">
    <property type="term" value="F:phosphoglycolate phosphatase activity"/>
    <property type="evidence" value="ECO:0007669"/>
    <property type="project" value="UniProtKB-EC"/>
</dbReference>
<evidence type="ECO:0000256" key="1">
    <source>
        <dbReference type="ARBA" id="ARBA00000830"/>
    </source>
</evidence>
<evidence type="ECO:0000256" key="3">
    <source>
        <dbReference type="ARBA" id="ARBA00006171"/>
    </source>
</evidence>
<dbReference type="AlphaFoldDB" id="A0A2T4JFW1"/>
<comment type="caution">
    <text evidence="5">The sequence shown here is derived from an EMBL/GenBank/DDBJ whole genome shotgun (WGS) entry which is preliminary data.</text>
</comment>
<evidence type="ECO:0000313" key="6">
    <source>
        <dbReference type="Proteomes" id="UP000241899"/>
    </source>
</evidence>
<sequence length="226" mass="23973">MKGPQLRTVIFDLDGTLADTSADLIAAANACFDARGMAVRLDPVHDARVAFHGGRAMLREGFARAGQGGEAEVEQDYPRLLLHYGEHIDRHTRLYPGARAALDRLAATGFALGICTNKPEGLAEELLRRLGIRSHFAALIGADTLPVKKPDPAPYRAAVAGAGGVVARSMLVGDTVTDRDTARAAGVPVALVAFGPEGPGLARLKPEAMLAHFDDLPELAARLIRR</sequence>
<evidence type="ECO:0000256" key="4">
    <source>
        <dbReference type="ARBA" id="ARBA00013078"/>
    </source>
</evidence>
<dbReference type="InterPro" id="IPR041492">
    <property type="entry name" value="HAD_2"/>
</dbReference>
<protein>
    <recommendedName>
        <fullName evidence="4">phosphoglycolate phosphatase</fullName>
        <ecNumber evidence="4">3.1.3.18</ecNumber>
    </recommendedName>
</protein>
<dbReference type="PANTHER" id="PTHR43434">
    <property type="entry name" value="PHOSPHOGLYCOLATE PHOSPHATASE"/>
    <property type="match status" value="1"/>
</dbReference>
<comment type="pathway">
    <text evidence="2">Organic acid metabolism; glycolate biosynthesis; glycolate from 2-phosphoglycolate: step 1/1.</text>
</comment>
<dbReference type="Proteomes" id="UP000241899">
    <property type="component" value="Unassembled WGS sequence"/>
</dbReference>
<dbReference type="SUPFAM" id="SSF56784">
    <property type="entry name" value="HAD-like"/>
    <property type="match status" value="1"/>
</dbReference>
<reference evidence="5 6" key="1">
    <citation type="submission" date="2018-03" db="EMBL/GenBank/DDBJ databases">
        <title>Rhodobacter veldkampii.</title>
        <authorList>
            <person name="Meyer T.E."/>
            <person name="Miller S."/>
            <person name="Lodha T."/>
            <person name="Gandham S."/>
            <person name="Chintalapati S."/>
            <person name="Chintalapati V.R."/>
        </authorList>
    </citation>
    <scope>NUCLEOTIDE SEQUENCE [LARGE SCALE GENOMIC DNA]</scope>
    <source>
        <strain evidence="5 6">DSM 11550</strain>
    </source>
</reference>